<dbReference type="InterPro" id="IPR046674">
    <property type="entry name" value="DUF6544"/>
</dbReference>
<dbReference type="RefSeq" id="WP_301571550.1">
    <property type="nucleotide sequence ID" value="NZ_JAPWIE010000003.1"/>
</dbReference>
<organism evidence="1 2">
    <name type="scientific">Gordonia rubripertincta</name>
    <name type="common">Rhodococcus corallinus</name>
    <dbReference type="NCBI Taxonomy" id="36822"/>
    <lineage>
        <taxon>Bacteria</taxon>
        <taxon>Bacillati</taxon>
        <taxon>Actinomycetota</taxon>
        <taxon>Actinomycetes</taxon>
        <taxon>Mycobacteriales</taxon>
        <taxon>Gordoniaceae</taxon>
        <taxon>Gordonia</taxon>
    </lineage>
</organism>
<keyword evidence="2" id="KW-1185">Reference proteome</keyword>
<dbReference type="Proteomes" id="UP001067235">
    <property type="component" value="Unassembled WGS sequence"/>
</dbReference>
<name>A0ABT4MVB2_GORRU</name>
<proteinExistence type="predicted"/>
<comment type="caution">
    <text evidence="1">The sequence shown here is derived from an EMBL/GenBank/DDBJ whole genome shotgun (WGS) entry which is preliminary data.</text>
</comment>
<gene>
    <name evidence="1" type="ORF">O4213_13220</name>
</gene>
<evidence type="ECO:0000313" key="1">
    <source>
        <dbReference type="EMBL" id="MCZ4550949.1"/>
    </source>
</evidence>
<sequence>MPHAAADLNTAAPRSARRVADVWTDLATDTTTLADFSVDMVSGLPEPVARWLLRSIDVGAALRTSVIVTMSGQIRTGAWRAFEARQIIAARRGYIWAAVARFGPLPVRGFDRYSDGSGEMRWRLGGLIPVVTATGDDVSRSAAGRLASELILTPAAALSPGVNWTAVDEDSAMAAVEVDGTIHDVTIHVAASGTLDSIELLRWGDPDQTGFGLHRFSAVCTGELRSDGFGVPAHTRAGWGDLEAFIDFDTERTEFL</sequence>
<dbReference type="EMBL" id="JAPWIE010000003">
    <property type="protein sequence ID" value="MCZ4550949.1"/>
    <property type="molecule type" value="Genomic_DNA"/>
</dbReference>
<evidence type="ECO:0000313" key="2">
    <source>
        <dbReference type="Proteomes" id="UP001067235"/>
    </source>
</evidence>
<dbReference type="Pfam" id="PF20181">
    <property type="entry name" value="DUF6544"/>
    <property type="match status" value="1"/>
</dbReference>
<reference evidence="1" key="1">
    <citation type="submission" date="2022-12" db="EMBL/GenBank/DDBJ databases">
        <authorList>
            <person name="Krivoruchko A.V."/>
            <person name="Elkin A."/>
        </authorList>
    </citation>
    <scope>NUCLEOTIDE SEQUENCE</scope>
    <source>
        <strain evidence="1">IEGM 1388</strain>
    </source>
</reference>
<protein>
    <submittedName>
        <fullName evidence="1">Uncharacterized protein</fullName>
    </submittedName>
</protein>
<accession>A0ABT4MVB2</accession>